<dbReference type="Gene3D" id="3.40.50.720">
    <property type="entry name" value="NAD(P)-binding Rossmann-like Domain"/>
    <property type="match status" value="1"/>
</dbReference>
<dbReference type="GeneID" id="34580231"/>
<dbReference type="RefSeq" id="XP_022484537.1">
    <property type="nucleotide sequence ID" value="XM_022635497.1"/>
</dbReference>
<dbReference type="PANTHER" id="PTHR43669">
    <property type="entry name" value="5-KETO-D-GLUCONATE 5-REDUCTASE"/>
    <property type="match status" value="1"/>
</dbReference>
<dbReference type="Proteomes" id="UP000177622">
    <property type="component" value="Unassembled WGS sequence"/>
</dbReference>
<dbReference type="Pfam" id="PF00106">
    <property type="entry name" value="adh_short"/>
    <property type="match status" value="1"/>
</dbReference>
<protein>
    <submittedName>
        <fullName evidence="3">Uncharacterized protein</fullName>
    </submittedName>
</protein>
<evidence type="ECO:0000313" key="3">
    <source>
        <dbReference type="EMBL" id="OGE49083.1"/>
    </source>
</evidence>
<dbReference type="SUPFAM" id="SSF51735">
    <property type="entry name" value="NAD(P)-binding Rossmann-fold domains"/>
    <property type="match status" value="1"/>
</dbReference>
<dbReference type="AlphaFoldDB" id="A0A1F5L784"/>
<organism evidence="3 4">
    <name type="scientific">Penicillium arizonense</name>
    <dbReference type="NCBI Taxonomy" id="1835702"/>
    <lineage>
        <taxon>Eukaryota</taxon>
        <taxon>Fungi</taxon>
        <taxon>Dikarya</taxon>
        <taxon>Ascomycota</taxon>
        <taxon>Pezizomycotina</taxon>
        <taxon>Eurotiomycetes</taxon>
        <taxon>Eurotiomycetidae</taxon>
        <taxon>Eurotiales</taxon>
        <taxon>Aspergillaceae</taxon>
        <taxon>Penicillium</taxon>
    </lineage>
</organism>
<dbReference type="EMBL" id="LXJU01000023">
    <property type="protein sequence ID" value="OGE49083.1"/>
    <property type="molecule type" value="Genomic_DNA"/>
</dbReference>
<evidence type="ECO:0000313" key="4">
    <source>
        <dbReference type="Proteomes" id="UP000177622"/>
    </source>
</evidence>
<keyword evidence="4" id="KW-1185">Reference proteome</keyword>
<accession>A0A1F5L784</accession>
<dbReference type="GO" id="GO:0016491">
    <property type="term" value="F:oxidoreductase activity"/>
    <property type="evidence" value="ECO:0007669"/>
    <property type="project" value="UniProtKB-KW"/>
</dbReference>
<reference evidence="3 4" key="1">
    <citation type="journal article" date="2016" name="Sci. Rep.">
        <title>Penicillium arizonense, a new, genome sequenced fungal species, reveals a high chemical diversity in secreted metabolites.</title>
        <authorList>
            <person name="Grijseels S."/>
            <person name="Nielsen J.C."/>
            <person name="Randelovic M."/>
            <person name="Nielsen J."/>
            <person name="Nielsen K.F."/>
            <person name="Workman M."/>
            <person name="Frisvad J.C."/>
        </authorList>
    </citation>
    <scope>NUCLEOTIDE SEQUENCE [LARGE SCALE GENOMIC DNA]</scope>
    <source>
        <strain evidence="3 4">CBS 141311</strain>
    </source>
</reference>
<dbReference type="PANTHER" id="PTHR43669:SF3">
    <property type="entry name" value="ALCOHOL DEHYDROGENASE, PUTATIVE (AFU_ORTHOLOGUE AFUA_3G03445)-RELATED"/>
    <property type="match status" value="1"/>
</dbReference>
<proteinExistence type="inferred from homology"/>
<keyword evidence="2" id="KW-0560">Oxidoreductase</keyword>
<evidence type="ECO:0000256" key="1">
    <source>
        <dbReference type="ARBA" id="ARBA00006484"/>
    </source>
</evidence>
<dbReference type="PRINTS" id="PR00081">
    <property type="entry name" value="GDHRDH"/>
</dbReference>
<comment type="similarity">
    <text evidence="1">Belongs to the short-chain dehydrogenases/reductases (SDR) family.</text>
</comment>
<dbReference type="InterPro" id="IPR036291">
    <property type="entry name" value="NAD(P)-bd_dom_sf"/>
</dbReference>
<gene>
    <name evidence="3" type="ORF">PENARI_c023G01930</name>
</gene>
<dbReference type="STRING" id="1835702.A0A1F5L784"/>
<dbReference type="InterPro" id="IPR002347">
    <property type="entry name" value="SDR_fam"/>
</dbReference>
<dbReference type="OrthoDB" id="1933717at2759"/>
<name>A0A1F5L784_PENAI</name>
<evidence type="ECO:0000256" key="2">
    <source>
        <dbReference type="ARBA" id="ARBA00023002"/>
    </source>
</evidence>
<sequence length="296" mass="31892">MPGIADNFTTVVHREPYAAISPSRPQLSQKGKVVLVTGSSGGIGFAIARAFGKASAAKVILTGRHQGPLDTAVATLSKESPQTTFIARLNDASNTTSVEDLWEQFYTEGLVVDVLVLNVARVQPAGTILEIGYKEVVADLATNANSIAAFVHLFYHQSKRDTSKKLSLVNISTKAIHDFEVAATFPNYSASKSAGTILVQQIAKSVSPDDLQIISFYPGSIFTGAAQKAGYTRTTLNWDNEDLPGHYAVWAASDEAQFLHGRFTWAAWDVDEISSGKIRERIDGDVNYLKVGVTGL</sequence>
<comment type="caution">
    <text evidence="3">The sequence shown here is derived from an EMBL/GenBank/DDBJ whole genome shotgun (WGS) entry which is preliminary data.</text>
</comment>